<proteinExistence type="predicted"/>
<protein>
    <submittedName>
        <fullName evidence="1">Uncharacterized protein</fullName>
    </submittedName>
</protein>
<dbReference type="SUPFAM" id="SSF82171">
    <property type="entry name" value="DPP6 N-terminal domain-like"/>
    <property type="match status" value="1"/>
</dbReference>
<name>A0AAD6V023_9AGAR</name>
<dbReference type="Proteomes" id="UP001219525">
    <property type="component" value="Unassembled WGS sequence"/>
</dbReference>
<accession>A0AAD6V023</accession>
<evidence type="ECO:0000313" key="2">
    <source>
        <dbReference type="Proteomes" id="UP001219525"/>
    </source>
</evidence>
<dbReference type="InterPro" id="IPR015943">
    <property type="entry name" value="WD40/YVTN_repeat-like_dom_sf"/>
</dbReference>
<dbReference type="AlphaFoldDB" id="A0AAD6V023"/>
<dbReference type="Gene3D" id="2.130.10.10">
    <property type="entry name" value="YVTN repeat-like/Quinoprotein amine dehydrogenase"/>
    <property type="match status" value="1"/>
</dbReference>
<evidence type="ECO:0000313" key="1">
    <source>
        <dbReference type="EMBL" id="KAJ7199411.1"/>
    </source>
</evidence>
<sequence length="141" mass="15639">MVRIWDAATGAAIGEPLQGQNDLALSVAFSPDGQRIIFGSDEMSIRNMNTVPGASVSAHCQTQTLVPSSLPHIPPGCFEDGWISSSSSRLMWVPQSLRDDFCMPWCHFVITPRGVKLLDLSSFTHGTEWENCIDQRYRNIE</sequence>
<comment type="caution">
    <text evidence="1">The sequence shown here is derived from an EMBL/GenBank/DDBJ whole genome shotgun (WGS) entry which is preliminary data.</text>
</comment>
<gene>
    <name evidence="1" type="ORF">GGX14DRAFT_173238</name>
</gene>
<keyword evidence="2" id="KW-1185">Reference proteome</keyword>
<dbReference type="EMBL" id="JARJCW010000068">
    <property type="protein sequence ID" value="KAJ7199411.1"/>
    <property type="molecule type" value="Genomic_DNA"/>
</dbReference>
<reference evidence="1" key="1">
    <citation type="submission" date="2023-03" db="EMBL/GenBank/DDBJ databases">
        <title>Massive genome expansion in bonnet fungi (Mycena s.s.) driven by repeated elements and novel gene families across ecological guilds.</title>
        <authorList>
            <consortium name="Lawrence Berkeley National Laboratory"/>
            <person name="Harder C.B."/>
            <person name="Miyauchi S."/>
            <person name="Viragh M."/>
            <person name="Kuo A."/>
            <person name="Thoen E."/>
            <person name="Andreopoulos B."/>
            <person name="Lu D."/>
            <person name="Skrede I."/>
            <person name="Drula E."/>
            <person name="Henrissat B."/>
            <person name="Morin E."/>
            <person name="Kohler A."/>
            <person name="Barry K."/>
            <person name="LaButti K."/>
            <person name="Morin E."/>
            <person name="Salamov A."/>
            <person name="Lipzen A."/>
            <person name="Mereny Z."/>
            <person name="Hegedus B."/>
            <person name="Baldrian P."/>
            <person name="Stursova M."/>
            <person name="Weitz H."/>
            <person name="Taylor A."/>
            <person name="Grigoriev I.V."/>
            <person name="Nagy L.G."/>
            <person name="Martin F."/>
            <person name="Kauserud H."/>
        </authorList>
    </citation>
    <scope>NUCLEOTIDE SEQUENCE</scope>
    <source>
        <strain evidence="1">9144</strain>
    </source>
</reference>
<organism evidence="1 2">
    <name type="scientific">Mycena pura</name>
    <dbReference type="NCBI Taxonomy" id="153505"/>
    <lineage>
        <taxon>Eukaryota</taxon>
        <taxon>Fungi</taxon>
        <taxon>Dikarya</taxon>
        <taxon>Basidiomycota</taxon>
        <taxon>Agaricomycotina</taxon>
        <taxon>Agaricomycetes</taxon>
        <taxon>Agaricomycetidae</taxon>
        <taxon>Agaricales</taxon>
        <taxon>Marasmiineae</taxon>
        <taxon>Mycenaceae</taxon>
        <taxon>Mycena</taxon>
    </lineage>
</organism>